<dbReference type="AlphaFoldDB" id="A0A0F9K8H6"/>
<sequence length="64" mass="6985">MSDKKPATKIVKKPATRKPQKITYPRLFNAVEDLVNGAGLTAESTIKDLYDALQAAIVKDARGK</sequence>
<proteinExistence type="predicted"/>
<organism evidence="1">
    <name type="scientific">marine sediment metagenome</name>
    <dbReference type="NCBI Taxonomy" id="412755"/>
    <lineage>
        <taxon>unclassified sequences</taxon>
        <taxon>metagenomes</taxon>
        <taxon>ecological metagenomes</taxon>
    </lineage>
</organism>
<dbReference type="EMBL" id="LAZR01009721">
    <property type="protein sequence ID" value="KKM70961.1"/>
    <property type="molecule type" value="Genomic_DNA"/>
</dbReference>
<reference evidence="1" key="1">
    <citation type="journal article" date="2015" name="Nature">
        <title>Complex archaea that bridge the gap between prokaryotes and eukaryotes.</title>
        <authorList>
            <person name="Spang A."/>
            <person name="Saw J.H."/>
            <person name="Jorgensen S.L."/>
            <person name="Zaremba-Niedzwiedzka K."/>
            <person name="Martijn J."/>
            <person name="Lind A.E."/>
            <person name="van Eijk R."/>
            <person name="Schleper C."/>
            <person name="Guy L."/>
            <person name="Ettema T.J."/>
        </authorList>
    </citation>
    <scope>NUCLEOTIDE SEQUENCE</scope>
</reference>
<comment type="caution">
    <text evidence="1">The sequence shown here is derived from an EMBL/GenBank/DDBJ whole genome shotgun (WGS) entry which is preliminary data.</text>
</comment>
<accession>A0A0F9K8H6</accession>
<gene>
    <name evidence="1" type="ORF">LCGC14_1435550</name>
</gene>
<evidence type="ECO:0000313" key="1">
    <source>
        <dbReference type="EMBL" id="KKM70961.1"/>
    </source>
</evidence>
<name>A0A0F9K8H6_9ZZZZ</name>
<protein>
    <submittedName>
        <fullName evidence="1">Uncharacterized protein</fullName>
    </submittedName>
</protein>